<dbReference type="Proteomes" id="UP000604046">
    <property type="component" value="Unassembled WGS sequence"/>
</dbReference>
<evidence type="ECO:0000313" key="2">
    <source>
        <dbReference type="EMBL" id="CAE7404134.1"/>
    </source>
</evidence>
<comment type="caution">
    <text evidence="2">The sequence shown here is derived from an EMBL/GenBank/DDBJ whole genome shotgun (WGS) entry which is preliminary data.</text>
</comment>
<feature type="transmembrane region" description="Helical" evidence="1">
    <location>
        <begin position="213"/>
        <end position="234"/>
    </location>
</feature>
<dbReference type="AlphaFoldDB" id="A0A812QUB1"/>
<evidence type="ECO:0000313" key="3">
    <source>
        <dbReference type="Proteomes" id="UP000604046"/>
    </source>
</evidence>
<feature type="transmembrane region" description="Helical" evidence="1">
    <location>
        <begin position="529"/>
        <end position="550"/>
    </location>
</feature>
<name>A0A812QUB1_9DINO</name>
<sequence length="565" mass="62719">MVTAGWGAVFGRGLTGTIGVASLDDLETEAARMQAHEAYTSAFRKCQAVTNVDVFVSHNWGARRWVKFLAVCYFLNLSMAIKCTLASALFCATCKVLKAGSLAGLGGDPWIMPFVVYLPMSIFFIMFFFGQTITRGRWSPSLWIDKLCVLQTDESMKAKAVSAFPVFLARSSQMLVLWDDDYFDRMWCNLELATFTRFSSQCTQKIHFVPMWLAPWLLAFILMDLLSVSMLRFISNVISEPAVFSMMMASCNYFQADVLGIDSRDLNLLLVYVATCVAGCTPYYITAVPSVLAFLNKMRKHHSMLRQIVRFDVRAAKCALESDRQLVEKRIGELLGSRIGSSCNGNTLDNRQNLHNLSNLYSPASGLCSGGLRTTLMMAQNLDPLDCFNAYVRGPLMEAVLEKVGDSTHVPYRLCLVASLPMTLFSVVDLLSCSNERCQLSAGEVNLSLEGYMGSLASFWLLNDLMIYPIAQPLLFRMLSLICSAIQHSAARILLGLLGAVVLYTYIFVCSALLLSLMIISLRTLRSEWLAALLLLISVLAGQMWVAFRVSPARAGSRKMVSEIS</sequence>
<keyword evidence="1" id="KW-0812">Transmembrane</keyword>
<proteinExistence type="predicted"/>
<accession>A0A812QUB1</accession>
<keyword evidence="3" id="KW-1185">Reference proteome</keyword>
<feature type="transmembrane region" description="Helical" evidence="1">
    <location>
        <begin position="68"/>
        <end position="90"/>
    </location>
</feature>
<protein>
    <submittedName>
        <fullName evidence="2">Uncharacterized protein</fullName>
    </submittedName>
</protein>
<reference evidence="2" key="1">
    <citation type="submission" date="2021-02" db="EMBL/GenBank/DDBJ databases">
        <authorList>
            <person name="Dougan E. K."/>
            <person name="Rhodes N."/>
            <person name="Thang M."/>
            <person name="Chan C."/>
        </authorList>
    </citation>
    <scope>NUCLEOTIDE SEQUENCE</scope>
</reference>
<gene>
    <name evidence="2" type="ORF">SNAT2548_LOCUS21990</name>
</gene>
<feature type="transmembrane region" description="Helical" evidence="1">
    <location>
        <begin position="269"/>
        <end position="295"/>
    </location>
</feature>
<feature type="transmembrane region" description="Helical" evidence="1">
    <location>
        <begin position="110"/>
        <end position="129"/>
    </location>
</feature>
<feature type="transmembrane region" description="Helical" evidence="1">
    <location>
        <begin position="492"/>
        <end position="517"/>
    </location>
</feature>
<organism evidence="2 3">
    <name type="scientific">Symbiodinium natans</name>
    <dbReference type="NCBI Taxonomy" id="878477"/>
    <lineage>
        <taxon>Eukaryota</taxon>
        <taxon>Sar</taxon>
        <taxon>Alveolata</taxon>
        <taxon>Dinophyceae</taxon>
        <taxon>Suessiales</taxon>
        <taxon>Symbiodiniaceae</taxon>
        <taxon>Symbiodinium</taxon>
    </lineage>
</organism>
<dbReference type="EMBL" id="CAJNDS010002271">
    <property type="protein sequence ID" value="CAE7404134.1"/>
    <property type="molecule type" value="Genomic_DNA"/>
</dbReference>
<keyword evidence="1" id="KW-0472">Membrane</keyword>
<keyword evidence="1" id="KW-1133">Transmembrane helix</keyword>
<evidence type="ECO:0000256" key="1">
    <source>
        <dbReference type="SAM" id="Phobius"/>
    </source>
</evidence>
<dbReference type="OrthoDB" id="423576at2759"/>